<feature type="region of interest" description="Disordered" evidence="1">
    <location>
        <begin position="1"/>
        <end position="45"/>
    </location>
</feature>
<keyword evidence="2" id="KW-1133">Transmembrane helix</keyword>
<dbReference type="InterPro" id="IPR045338">
    <property type="entry name" value="DUF6535"/>
</dbReference>
<keyword evidence="2" id="KW-0472">Membrane</keyword>
<sequence>MARLSSSGDVEESFNAVDDDTSENASTQPSGEAQPTHDASPPDPRVADSWGKLMFQVMNYDEGVAQAGRGEVDALLAFSGLFSIMVAVFAIDSYKRLSENPTDITVTLLAQISRQLMNPNIIQPPPPPFRASPSSVRINCFWFLSLVMSLTSSIIALLCKQWSRAHRQDTPTPTPIDALALRQMRQDSYEKWGVPTFVAAIPVLLEIAILLFFAGLLEFLWTLRTIPLFVVGAIAIGLSAGLYATTTFLPAVMALTSGVREAIYDFRPVHIHVSYETVCPYKSPQAWGALGLLTYLISVPPFLRLGYYLTHLSSTRAWMHSAIFSDRARMRIRKHWDWSALDMGILRKWEDVPGAKHMYQFQGLRWMVAAFRDIPAMREWIKTVLCAFPPPVVVSAVFPEHLNAYMWVEPTTADIEYLLSPVVEPNAGNRLSKKFDWIGVEEREVPLGGLLDVDRQVLFNVEALCTAYEKFRDHPTSLEFAVKQSLKMARHLSERLVSGRSVAHFTLPFYLMCKIWTHPSQAIREAGLECLDVYEEEWEKTYNSEWGLSERYALVANLADHLASPSAEKTPSVLVTSNRGIAFIRFIHTTVAENRIGQDWTMGIGRIVDKWRLAIERVQQLRPGSTFEPIAHYWGYPGQVLNLSLNLPSWISYPAFPSFTPPAISSANSVVISFDGYENMGYADAHSPSRTRDSYTSGSRPSSGLGANHVGHGRTSRIVLPPYPTSTYRSSRSLPY</sequence>
<keyword evidence="5" id="KW-1185">Reference proteome</keyword>
<dbReference type="Proteomes" id="UP001465976">
    <property type="component" value="Unassembled WGS sequence"/>
</dbReference>
<feature type="transmembrane region" description="Helical" evidence="2">
    <location>
        <begin position="74"/>
        <end position="91"/>
    </location>
</feature>
<dbReference type="Pfam" id="PF20153">
    <property type="entry name" value="DUF6535"/>
    <property type="match status" value="1"/>
</dbReference>
<dbReference type="EMBL" id="JBAHYK010002628">
    <property type="protein sequence ID" value="KAL0564687.1"/>
    <property type="molecule type" value="Genomic_DNA"/>
</dbReference>
<evidence type="ECO:0000259" key="3">
    <source>
        <dbReference type="Pfam" id="PF20153"/>
    </source>
</evidence>
<evidence type="ECO:0000256" key="1">
    <source>
        <dbReference type="SAM" id="MobiDB-lite"/>
    </source>
</evidence>
<feature type="domain" description="DUF6535" evidence="3">
    <location>
        <begin position="50"/>
        <end position="222"/>
    </location>
</feature>
<feature type="transmembrane region" description="Helical" evidence="2">
    <location>
        <begin position="226"/>
        <end position="245"/>
    </location>
</feature>
<keyword evidence="2" id="KW-0812">Transmembrane</keyword>
<evidence type="ECO:0000256" key="2">
    <source>
        <dbReference type="SAM" id="Phobius"/>
    </source>
</evidence>
<organism evidence="4 5">
    <name type="scientific">Marasmius crinis-equi</name>
    <dbReference type="NCBI Taxonomy" id="585013"/>
    <lineage>
        <taxon>Eukaryota</taxon>
        <taxon>Fungi</taxon>
        <taxon>Dikarya</taxon>
        <taxon>Basidiomycota</taxon>
        <taxon>Agaricomycotina</taxon>
        <taxon>Agaricomycetes</taxon>
        <taxon>Agaricomycetidae</taxon>
        <taxon>Agaricales</taxon>
        <taxon>Marasmiineae</taxon>
        <taxon>Marasmiaceae</taxon>
        <taxon>Marasmius</taxon>
    </lineage>
</organism>
<feature type="compositionally biased region" description="Polar residues" evidence="1">
    <location>
        <begin position="23"/>
        <end position="33"/>
    </location>
</feature>
<feature type="transmembrane region" description="Helical" evidence="2">
    <location>
        <begin position="192"/>
        <end position="214"/>
    </location>
</feature>
<comment type="caution">
    <text evidence="4">The sequence shown here is derived from an EMBL/GenBank/DDBJ whole genome shotgun (WGS) entry which is preliminary data.</text>
</comment>
<feature type="region of interest" description="Disordered" evidence="1">
    <location>
        <begin position="685"/>
        <end position="736"/>
    </location>
</feature>
<feature type="compositionally biased region" description="Acidic residues" evidence="1">
    <location>
        <begin position="9"/>
        <end position="22"/>
    </location>
</feature>
<proteinExistence type="predicted"/>
<feature type="transmembrane region" description="Helical" evidence="2">
    <location>
        <begin position="141"/>
        <end position="159"/>
    </location>
</feature>
<protein>
    <recommendedName>
        <fullName evidence="3">DUF6535 domain-containing protein</fullName>
    </recommendedName>
</protein>
<gene>
    <name evidence="4" type="ORF">V5O48_017354</name>
</gene>
<evidence type="ECO:0000313" key="4">
    <source>
        <dbReference type="EMBL" id="KAL0564687.1"/>
    </source>
</evidence>
<accession>A0ABR3EP57</accession>
<name>A0ABR3EP57_9AGAR</name>
<reference evidence="4 5" key="1">
    <citation type="submission" date="2024-02" db="EMBL/GenBank/DDBJ databases">
        <title>A draft genome for the cacao thread blight pathogen Marasmius crinis-equi.</title>
        <authorList>
            <person name="Cohen S.P."/>
            <person name="Baruah I.K."/>
            <person name="Amoako-Attah I."/>
            <person name="Bukari Y."/>
            <person name="Meinhardt L.W."/>
            <person name="Bailey B.A."/>
        </authorList>
    </citation>
    <scope>NUCLEOTIDE SEQUENCE [LARGE SCALE GENOMIC DNA]</scope>
    <source>
        <strain evidence="4 5">GH-76</strain>
    </source>
</reference>
<feature type="compositionally biased region" description="Polar residues" evidence="1">
    <location>
        <begin position="725"/>
        <end position="736"/>
    </location>
</feature>
<evidence type="ECO:0000313" key="5">
    <source>
        <dbReference type="Proteomes" id="UP001465976"/>
    </source>
</evidence>